<dbReference type="PANTHER" id="PTHR35377">
    <property type="entry name" value="ANTITOXIN VAPB49-RELATED-RELATED"/>
    <property type="match status" value="1"/>
</dbReference>
<evidence type="ECO:0000313" key="3">
    <source>
        <dbReference type="EMBL" id="MFC3114179.1"/>
    </source>
</evidence>
<evidence type="ECO:0000256" key="2">
    <source>
        <dbReference type="RuleBase" id="RU362080"/>
    </source>
</evidence>
<accession>A0ABV7F9F9</accession>
<evidence type="ECO:0000256" key="1">
    <source>
        <dbReference type="ARBA" id="ARBA00009981"/>
    </source>
</evidence>
<dbReference type="EMBL" id="JBHRTF010000001">
    <property type="protein sequence ID" value="MFC3114179.1"/>
    <property type="molecule type" value="Genomic_DNA"/>
</dbReference>
<dbReference type="Pfam" id="PF02604">
    <property type="entry name" value="PhdYeFM_antitox"/>
    <property type="match status" value="1"/>
</dbReference>
<comment type="caution">
    <text evidence="3">The sequence shown here is derived from an EMBL/GenBank/DDBJ whole genome shotgun (WGS) entry which is preliminary data.</text>
</comment>
<protein>
    <recommendedName>
        <fullName evidence="2">Antitoxin</fullName>
    </recommendedName>
</protein>
<dbReference type="Gene3D" id="3.40.1620.10">
    <property type="entry name" value="YefM-like domain"/>
    <property type="match status" value="1"/>
</dbReference>
<dbReference type="InterPro" id="IPR051416">
    <property type="entry name" value="phD-YefM_TA_antitoxins"/>
</dbReference>
<sequence>MLEEIGSYEAKTKLPEILRRVEAGEAFTITNRGKPIADVIPSRASDRLKTEAAIATILKAKKHKISDVVLTELKESGRK</sequence>
<comment type="similarity">
    <text evidence="1 2">Belongs to the phD/YefM antitoxin family.</text>
</comment>
<name>A0ABV7F9F9_9GAMM</name>
<evidence type="ECO:0000313" key="4">
    <source>
        <dbReference type="Proteomes" id="UP001595555"/>
    </source>
</evidence>
<proteinExistence type="inferred from homology"/>
<organism evidence="3 4">
    <name type="scientific">Cellvibrio fontiphilus</name>
    <dbReference type="NCBI Taxonomy" id="1815559"/>
    <lineage>
        <taxon>Bacteria</taxon>
        <taxon>Pseudomonadati</taxon>
        <taxon>Pseudomonadota</taxon>
        <taxon>Gammaproteobacteria</taxon>
        <taxon>Cellvibrionales</taxon>
        <taxon>Cellvibrionaceae</taxon>
        <taxon>Cellvibrio</taxon>
    </lineage>
</organism>
<gene>
    <name evidence="3" type="ORF">ACFODX_01330</name>
</gene>
<dbReference type="NCBIfam" id="TIGR01552">
    <property type="entry name" value="phd_fam"/>
    <property type="match status" value="1"/>
</dbReference>
<dbReference type="InterPro" id="IPR036165">
    <property type="entry name" value="YefM-like_sf"/>
</dbReference>
<reference evidence="4" key="1">
    <citation type="journal article" date="2019" name="Int. J. Syst. Evol. Microbiol.">
        <title>The Global Catalogue of Microorganisms (GCM) 10K type strain sequencing project: providing services to taxonomists for standard genome sequencing and annotation.</title>
        <authorList>
            <consortium name="The Broad Institute Genomics Platform"/>
            <consortium name="The Broad Institute Genome Sequencing Center for Infectious Disease"/>
            <person name="Wu L."/>
            <person name="Ma J."/>
        </authorList>
    </citation>
    <scope>NUCLEOTIDE SEQUENCE [LARGE SCALE GENOMIC DNA]</scope>
    <source>
        <strain evidence="4">KCTC 52237</strain>
    </source>
</reference>
<dbReference type="InterPro" id="IPR006442">
    <property type="entry name" value="Antitoxin_Phd/YefM"/>
</dbReference>
<keyword evidence="4" id="KW-1185">Reference proteome</keyword>
<dbReference type="SUPFAM" id="SSF143120">
    <property type="entry name" value="YefM-like"/>
    <property type="match status" value="1"/>
</dbReference>
<dbReference type="Proteomes" id="UP001595555">
    <property type="component" value="Unassembled WGS sequence"/>
</dbReference>
<comment type="function">
    <text evidence="2">Antitoxin component of a type II toxin-antitoxin (TA) system.</text>
</comment>
<dbReference type="RefSeq" id="WP_378115284.1">
    <property type="nucleotide sequence ID" value="NZ_JBHRTF010000001.1"/>
</dbReference>